<dbReference type="EMBL" id="JARJCM010000087">
    <property type="protein sequence ID" value="KAJ7030777.1"/>
    <property type="molecule type" value="Genomic_DNA"/>
</dbReference>
<feature type="chain" id="PRO_5042296139" evidence="1">
    <location>
        <begin position="18"/>
        <end position="199"/>
    </location>
</feature>
<evidence type="ECO:0000313" key="3">
    <source>
        <dbReference type="Proteomes" id="UP001218188"/>
    </source>
</evidence>
<gene>
    <name evidence="2" type="ORF">C8F04DRAFT_713454</name>
</gene>
<dbReference type="Proteomes" id="UP001218188">
    <property type="component" value="Unassembled WGS sequence"/>
</dbReference>
<dbReference type="AlphaFoldDB" id="A0AAD6SS27"/>
<reference evidence="2" key="1">
    <citation type="submission" date="2023-03" db="EMBL/GenBank/DDBJ databases">
        <title>Massive genome expansion in bonnet fungi (Mycena s.s.) driven by repeated elements and novel gene families across ecological guilds.</title>
        <authorList>
            <consortium name="Lawrence Berkeley National Laboratory"/>
            <person name="Harder C.B."/>
            <person name="Miyauchi S."/>
            <person name="Viragh M."/>
            <person name="Kuo A."/>
            <person name="Thoen E."/>
            <person name="Andreopoulos B."/>
            <person name="Lu D."/>
            <person name="Skrede I."/>
            <person name="Drula E."/>
            <person name="Henrissat B."/>
            <person name="Morin E."/>
            <person name="Kohler A."/>
            <person name="Barry K."/>
            <person name="LaButti K."/>
            <person name="Morin E."/>
            <person name="Salamov A."/>
            <person name="Lipzen A."/>
            <person name="Mereny Z."/>
            <person name="Hegedus B."/>
            <person name="Baldrian P."/>
            <person name="Stursova M."/>
            <person name="Weitz H."/>
            <person name="Taylor A."/>
            <person name="Grigoriev I.V."/>
            <person name="Nagy L.G."/>
            <person name="Martin F."/>
            <person name="Kauserud H."/>
        </authorList>
    </citation>
    <scope>NUCLEOTIDE SEQUENCE</scope>
    <source>
        <strain evidence="2">CBHHK200</strain>
    </source>
</reference>
<dbReference type="Gene3D" id="2.120.10.70">
    <property type="entry name" value="Fucose-specific lectin"/>
    <property type="match status" value="1"/>
</dbReference>
<evidence type="ECO:0000313" key="2">
    <source>
        <dbReference type="EMBL" id="KAJ7030777.1"/>
    </source>
</evidence>
<proteinExistence type="predicted"/>
<feature type="signal peptide" evidence="1">
    <location>
        <begin position="1"/>
        <end position="17"/>
    </location>
</feature>
<comment type="caution">
    <text evidence="2">The sequence shown here is derived from an EMBL/GenBank/DDBJ whole genome shotgun (WGS) entry which is preliminary data.</text>
</comment>
<keyword evidence="1" id="KW-0732">Signal</keyword>
<name>A0AAD6SS27_9AGAR</name>
<sequence>MFWKLFIMIMPLLCVEAIEETVHTPRKADVIVPITPFGAASAVQGHTGDARLHWQNGPGDGGIYQIDVNGPLTTGLYVTTTPIVPGNEVLLGTPIATVVNLDSSGNISEIRLYFFSPDHILSEYIEGPSGVRGGPFCTDCITTLRFGVEPGSTALYALRDNASSGIIRVGFISAGAPTTFTEAVFTTQGGWQLGQLHNA</sequence>
<accession>A0AAD6SS27</accession>
<keyword evidence="3" id="KW-1185">Reference proteome</keyword>
<organism evidence="2 3">
    <name type="scientific">Mycena alexandri</name>
    <dbReference type="NCBI Taxonomy" id="1745969"/>
    <lineage>
        <taxon>Eukaryota</taxon>
        <taxon>Fungi</taxon>
        <taxon>Dikarya</taxon>
        <taxon>Basidiomycota</taxon>
        <taxon>Agaricomycotina</taxon>
        <taxon>Agaricomycetes</taxon>
        <taxon>Agaricomycetidae</taxon>
        <taxon>Agaricales</taxon>
        <taxon>Marasmiineae</taxon>
        <taxon>Mycenaceae</taxon>
        <taxon>Mycena</taxon>
    </lineage>
</organism>
<evidence type="ECO:0000256" key="1">
    <source>
        <dbReference type="SAM" id="SignalP"/>
    </source>
</evidence>
<protein>
    <submittedName>
        <fullName evidence="2">Uncharacterized protein</fullName>
    </submittedName>
</protein>